<accession>E0SPS5</accession>
<name>E0SPS5_IGNAA</name>
<protein>
    <submittedName>
        <fullName evidence="2">Uncharacterized protein</fullName>
    </submittedName>
</protein>
<dbReference type="AlphaFoldDB" id="E0SPS5"/>
<organism evidence="2 3">
    <name type="scientific">Ignisphaera aggregans (strain DSM 17230 / JCM 13409 / AQ1.S1)</name>
    <dbReference type="NCBI Taxonomy" id="583356"/>
    <lineage>
        <taxon>Archaea</taxon>
        <taxon>Thermoproteota</taxon>
        <taxon>Thermoprotei</taxon>
        <taxon>Desulfurococcales</taxon>
        <taxon>Desulfurococcaceae</taxon>
        <taxon>Ignisphaera</taxon>
    </lineage>
</organism>
<dbReference type="HOGENOM" id="CLU_167325_0_0_2"/>
<evidence type="ECO:0000256" key="1">
    <source>
        <dbReference type="SAM" id="MobiDB-lite"/>
    </source>
</evidence>
<feature type="region of interest" description="Disordered" evidence="1">
    <location>
        <begin position="85"/>
        <end position="108"/>
    </location>
</feature>
<dbReference type="KEGG" id="iag:Igag_0095"/>
<sequence length="108" mass="12156">MSYGWEAKWIKKKFKVVGGLEVETCQDLSTGLILCPLCTDISKICPSPTEPSSTPVSKGVYFFSIEDLYRHMIAHTRASEWGKYVTVGEEEGEEGDEEEEEELDTDTL</sequence>
<dbReference type="Proteomes" id="UP000001304">
    <property type="component" value="Chromosome"/>
</dbReference>
<proteinExistence type="predicted"/>
<feature type="compositionally biased region" description="Acidic residues" evidence="1">
    <location>
        <begin position="88"/>
        <end position="108"/>
    </location>
</feature>
<dbReference type="EMBL" id="CP002098">
    <property type="protein sequence ID" value="ADM26947.1"/>
    <property type="molecule type" value="Genomic_DNA"/>
</dbReference>
<evidence type="ECO:0000313" key="2">
    <source>
        <dbReference type="EMBL" id="ADM26947.1"/>
    </source>
</evidence>
<dbReference type="BioCyc" id="IAGG583356:GHAH-104-MONOMER"/>
<reference evidence="2 3" key="1">
    <citation type="journal article" date="2010" name="Stand. Genomic Sci.">
        <title>Complete genome sequence of Ignisphaera aggregans type strain (AQ1.S1).</title>
        <authorList>
            <person name="Goker M."/>
            <person name="Held B."/>
            <person name="Lapidus A."/>
            <person name="Nolan M."/>
            <person name="Spring S."/>
            <person name="Yasawong M."/>
            <person name="Lucas S."/>
            <person name="Glavina Del Rio T."/>
            <person name="Tice H."/>
            <person name="Cheng J.F."/>
            <person name="Goodwin L."/>
            <person name="Tapia R."/>
            <person name="Pitluck S."/>
            <person name="Liolios K."/>
            <person name="Ivanova N."/>
            <person name="Mavromatis K."/>
            <person name="Mikhailova N."/>
            <person name="Pati A."/>
            <person name="Chen A."/>
            <person name="Palaniappan K."/>
            <person name="Brambilla E."/>
            <person name="Land M."/>
            <person name="Hauser L."/>
            <person name="Chang Y.J."/>
            <person name="Jeffries C.D."/>
            <person name="Brettin T."/>
            <person name="Detter J.C."/>
            <person name="Han C."/>
            <person name="Rohde M."/>
            <person name="Sikorski J."/>
            <person name="Woyke T."/>
            <person name="Bristow J."/>
            <person name="Eisen J.A."/>
            <person name="Markowitz V."/>
            <person name="Hugenholtz P."/>
            <person name="Kyrpides N.C."/>
            <person name="Klenk H.P."/>
        </authorList>
    </citation>
    <scope>NUCLEOTIDE SEQUENCE [LARGE SCALE GENOMIC DNA]</scope>
    <source>
        <strain evidence="3">DSM 17230 / JCM 13409 / AQ1.S1</strain>
    </source>
</reference>
<evidence type="ECO:0000313" key="3">
    <source>
        <dbReference type="Proteomes" id="UP000001304"/>
    </source>
</evidence>
<keyword evidence="3" id="KW-1185">Reference proteome</keyword>
<gene>
    <name evidence="2" type="ordered locus">Igag_0095</name>
</gene>